<evidence type="ECO:0000256" key="1">
    <source>
        <dbReference type="SAM" id="SignalP"/>
    </source>
</evidence>
<feature type="signal peptide" evidence="1">
    <location>
        <begin position="1"/>
        <end position="31"/>
    </location>
</feature>
<dbReference type="RefSeq" id="WP_151024085.1">
    <property type="nucleotide sequence ID" value="NZ_JACHIB010000012.1"/>
</dbReference>
<dbReference type="Proteomes" id="UP000541136">
    <property type="component" value="Unassembled WGS sequence"/>
</dbReference>
<protein>
    <recommendedName>
        <fullName evidence="4">DUF1302 domain-containing protein</fullName>
    </recommendedName>
</protein>
<sequence>MRARNAGLAGPLRIGAAGLLLAALGAPSAQAFQLDLDNPDVRVLWDTTVKYSAAWRVEGADARLLAEPGPDWPNTDDGDRNFRKPGLISNRLDLLSELDFVYKRHYGFRVSGAAWYDTEYMGRNQNDAPGTSNIWSGSYDRYTAETRRAHGRNVELLDAFVFGRADLGDRPLTMRLGRHSLVWGETLFFGANGIANAQAPIDVIKAQSVPGTQFKELMRPVNQVSAQLQLTPSVALGAYYQFEWEKSRLPAAGSYFSGVDFFGDGGERMLVGHAGGPFANAPAFFRGDDVEARNSGQGGLQLKFRIGEVDYGLYAVRYHDKTPQLYLRPAAGMPNFATGRVGSYVMVYPEDVSAYGISATASVGNVNLAGELSLRHNAPLSSDARLDVTGLADNQDRALYAVGNTLHLNLSAMVSLGPNFLAREADLMAEIAWNRVTRITSNEDAVNPNATRDASNLRVTYTPKYRQVFPGVDLSVPISVGYGLQGNSMAVGSFYGKRVGDVSVGVSGSYLDAWRFGLNYTHYFGPVGTFLEYGSDGNPHGSYKQHLADRDFVSFTLQRTF</sequence>
<accession>A0A7W9TNY5</accession>
<reference evidence="2 3" key="1">
    <citation type="submission" date="2020-08" db="EMBL/GenBank/DDBJ databases">
        <title>Genomic Encyclopedia of Type Strains, Phase IV (KMG-IV): sequencing the most valuable type-strain genomes for metagenomic binning, comparative biology and taxonomic classification.</title>
        <authorList>
            <person name="Goeker M."/>
        </authorList>
    </citation>
    <scope>NUCLEOTIDE SEQUENCE [LARGE SCALE GENOMIC DNA]</scope>
    <source>
        <strain evidence="2 3">DSM 12141</strain>
    </source>
</reference>
<evidence type="ECO:0000313" key="2">
    <source>
        <dbReference type="EMBL" id="MBB6084210.1"/>
    </source>
</evidence>
<dbReference type="AlphaFoldDB" id="A0A7W9TNY5"/>
<proteinExistence type="predicted"/>
<gene>
    <name evidence="2" type="ORF">HNR28_002255</name>
</gene>
<evidence type="ECO:0000313" key="3">
    <source>
        <dbReference type="Proteomes" id="UP000541136"/>
    </source>
</evidence>
<evidence type="ECO:0008006" key="4">
    <source>
        <dbReference type="Google" id="ProtNLM"/>
    </source>
</evidence>
<feature type="chain" id="PRO_5030662531" description="DUF1302 domain-containing protein" evidence="1">
    <location>
        <begin position="32"/>
        <end position="561"/>
    </location>
</feature>
<dbReference type="Pfam" id="PF06980">
    <property type="entry name" value="DUF1302"/>
    <property type="match status" value="1"/>
</dbReference>
<dbReference type="EMBL" id="JACHIB010000012">
    <property type="protein sequence ID" value="MBB6084210.1"/>
    <property type="molecule type" value="Genomic_DNA"/>
</dbReference>
<dbReference type="InterPro" id="IPR010727">
    <property type="entry name" value="DUF1302"/>
</dbReference>
<keyword evidence="1" id="KW-0732">Signal</keyword>
<comment type="caution">
    <text evidence="2">The sequence shown here is derived from an EMBL/GenBank/DDBJ whole genome shotgun (WGS) entry which is preliminary data.</text>
</comment>
<organism evidence="2 3">
    <name type="scientific">Castellaniella defragrans</name>
    <name type="common">Alcaligenes defragrans</name>
    <dbReference type="NCBI Taxonomy" id="75697"/>
    <lineage>
        <taxon>Bacteria</taxon>
        <taxon>Pseudomonadati</taxon>
        <taxon>Pseudomonadota</taxon>
        <taxon>Betaproteobacteria</taxon>
        <taxon>Burkholderiales</taxon>
        <taxon>Alcaligenaceae</taxon>
        <taxon>Castellaniella</taxon>
    </lineage>
</organism>
<name>A0A7W9TNY5_CASDE</name>